<dbReference type="OrthoDB" id="6019893at2759"/>
<evidence type="ECO:0000313" key="2">
    <source>
        <dbReference type="EMBL" id="ELP84967.1"/>
    </source>
</evidence>
<evidence type="ECO:0000313" key="3">
    <source>
        <dbReference type="Proteomes" id="UP000014680"/>
    </source>
</evidence>
<dbReference type="Gene3D" id="3.40.50.11500">
    <property type="match status" value="1"/>
</dbReference>
<organism evidence="2 3">
    <name type="scientific">Entamoeba invadens IP1</name>
    <dbReference type="NCBI Taxonomy" id="370355"/>
    <lineage>
        <taxon>Eukaryota</taxon>
        <taxon>Amoebozoa</taxon>
        <taxon>Evosea</taxon>
        <taxon>Archamoebae</taxon>
        <taxon>Mastigamoebida</taxon>
        <taxon>Entamoebidae</taxon>
        <taxon>Entamoeba</taxon>
    </lineage>
</organism>
<dbReference type="GeneID" id="14883947"/>
<sequence length="467" mass="54527">MSRSKATLIKNYKPTDFSHELKQRSMFKQLNQTIHHEDFKLAEQFLIIGGNAEDDTPEVIYKYPDFNIEQFMYEILVEFLYPRGVMKSRKTANSEDELHMFKEKAKNSAKHVSRFSTFFFTSSIVGCTRYAHCLSQARIIQKDGLNYVEDEIFYVMLTLSTRNSVIFSFLEQLLDEPETQNWSTTPSSIHLTDHFKMFFTLPSTYTEKIYLNPQVDALLDIPCHICRCLFLRVIPMDYLVLFVSTLLLEKRLFIKCEHKCLVSSLIAFLVEAIYPFQFEFPIISVLTNSLYDLMDSPTPLIVGLFETPKEIPAESVLYDIDSKTLTFFPPSFKQQIPQFPNANRVVCGLKESTKQIRKQPNHPMSYCIQKHESVISQCLNIIQIELKNMVVEFEDFCISSRTENNRIVSMFMKTEFIEYSSRKGRVFLKEFLQTQMFENWKTKMLIDMDEKKNSSISSDGGEETKTI</sequence>
<dbReference type="KEGG" id="eiv:EIN_310000"/>
<reference evidence="2 3" key="1">
    <citation type="submission" date="2012-10" db="EMBL/GenBank/DDBJ databases">
        <authorList>
            <person name="Zafar N."/>
            <person name="Inman J."/>
            <person name="Hall N."/>
            <person name="Lorenzi H."/>
            <person name="Caler E."/>
        </authorList>
    </citation>
    <scope>NUCLEOTIDE SEQUENCE [LARGE SCALE GENOMIC DNA]</scope>
    <source>
        <strain evidence="2 3">IP1</strain>
    </source>
</reference>
<dbReference type="Pfam" id="PF02141">
    <property type="entry name" value="DENN"/>
    <property type="match status" value="1"/>
</dbReference>
<gene>
    <name evidence="2" type="ORF">EIN_310000</name>
</gene>
<protein>
    <recommendedName>
        <fullName evidence="1">UDENN domain-containing protein</fullName>
    </recommendedName>
</protein>
<dbReference type="InterPro" id="IPR043153">
    <property type="entry name" value="DENN_C"/>
</dbReference>
<name>A0A0A1TWC6_ENTIV</name>
<proteinExistence type="predicted"/>
<dbReference type="SMART" id="SM00799">
    <property type="entry name" value="DENN"/>
    <property type="match status" value="1"/>
</dbReference>
<dbReference type="PANTHER" id="PTHR15288">
    <property type="entry name" value="DENN DOMAIN-CONTAINING PROTEIN 2"/>
    <property type="match status" value="1"/>
</dbReference>
<dbReference type="AlphaFoldDB" id="A0A0A1TWC6"/>
<evidence type="ECO:0000259" key="1">
    <source>
        <dbReference type="PROSITE" id="PS50211"/>
    </source>
</evidence>
<dbReference type="VEuPathDB" id="AmoebaDB:EIN_310000"/>
<accession>A0A0A1TWC6</accession>
<dbReference type="InterPro" id="IPR037516">
    <property type="entry name" value="Tripartite_DENN"/>
</dbReference>
<dbReference type="InterPro" id="IPR051942">
    <property type="entry name" value="DENN_domain_containing_2"/>
</dbReference>
<dbReference type="OMA" id="HSTSKCI"/>
<feature type="domain" description="UDENN" evidence="1">
    <location>
        <begin position="43"/>
        <end position="453"/>
    </location>
</feature>
<keyword evidence="3" id="KW-1185">Reference proteome</keyword>
<dbReference type="Proteomes" id="UP000014680">
    <property type="component" value="Unassembled WGS sequence"/>
</dbReference>
<dbReference type="PROSITE" id="PS50211">
    <property type="entry name" value="DENN"/>
    <property type="match status" value="1"/>
</dbReference>
<dbReference type="PANTHER" id="PTHR15288:SF20">
    <property type="entry name" value="UDENN DOMAIN-CONTAINING PROTEIN"/>
    <property type="match status" value="1"/>
</dbReference>
<dbReference type="RefSeq" id="XP_004184313.1">
    <property type="nucleotide sequence ID" value="XM_004184265.1"/>
</dbReference>
<dbReference type="EMBL" id="KB207092">
    <property type="protein sequence ID" value="ELP84967.1"/>
    <property type="molecule type" value="Genomic_DNA"/>
</dbReference>
<dbReference type="InterPro" id="IPR001194">
    <property type="entry name" value="cDENN_dom"/>
</dbReference>